<organism evidence="4 5">
    <name type="scientific">Neotamlana nanhaiensis</name>
    <dbReference type="NCBI Taxonomy" id="1382798"/>
    <lineage>
        <taxon>Bacteria</taxon>
        <taxon>Pseudomonadati</taxon>
        <taxon>Bacteroidota</taxon>
        <taxon>Flavobacteriia</taxon>
        <taxon>Flavobacteriales</taxon>
        <taxon>Flavobacteriaceae</taxon>
        <taxon>Neotamlana</taxon>
    </lineage>
</organism>
<evidence type="ECO:0000313" key="4">
    <source>
        <dbReference type="EMBL" id="KJD31513.1"/>
    </source>
</evidence>
<feature type="domain" description="Secretion system C-terminal sorting" evidence="3">
    <location>
        <begin position="388"/>
        <end position="461"/>
    </location>
</feature>
<reference evidence="4 5" key="1">
    <citation type="journal article" date="2015" name="Antonie Van Leeuwenhoek">
        <title>Tamlana nanhaiensis sp. nov., isolated from surface seawater collected from the South China Sea.</title>
        <authorList>
            <person name="Liu X."/>
            <person name="Lai Q."/>
            <person name="Du Y."/>
            <person name="Li G."/>
            <person name="Sun F."/>
            <person name="Shao Z."/>
        </authorList>
    </citation>
    <scope>NUCLEOTIDE SEQUENCE [LARGE SCALE GENOMIC DNA]</scope>
    <source>
        <strain evidence="4 5">FHC16</strain>
    </source>
</reference>
<gene>
    <name evidence="4" type="ORF">PK35_13945</name>
</gene>
<dbReference type="Pfam" id="PF18962">
    <property type="entry name" value="Por_Secre_tail"/>
    <property type="match status" value="1"/>
</dbReference>
<evidence type="ECO:0000256" key="2">
    <source>
        <dbReference type="SAM" id="SignalP"/>
    </source>
</evidence>
<feature type="chain" id="PRO_5002325098" evidence="2">
    <location>
        <begin position="20"/>
        <end position="463"/>
    </location>
</feature>
<dbReference type="OrthoDB" id="127762at2"/>
<dbReference type="Gene3D" id="3.40.390.10">
    <property type="entry name" value="Collagenase (Catalytic Domain)"/>
    <property type="match status" value="1"/>
</dbReference>
<keyword evidence="5" id="KW-1185">Reference proteome</keyword>
<protein>
    <submittedName>
        <fullName evidence="4">Peptidase M64</fullName>
    </submittedName>
</protein>
<comment type="caution">
    <text evidence="4">The sequence shown here is derived from an EMBL/GenBank/DDBJ whole genome shotgun (WGS) entry which is preliminary data.</text>
</comment>
<evidence type="ECO:0000256" key="1">
    <source>
        <dbReference type="ARBA" id="ARBA00022729"/>
    </source>
</evidence>
<proteinExistence type="predicted"/>
<dbReference type="Pfam" id="PF09471">
    <property type="entry name" value="Peptidase_M64"/>
    <property type="match status" value="1"/>
</dbReference>
<dbReference type="AlphaFoldDB" id="A0A0D7VYJ6"/>
<dbReference type="InterPro" id="IPR019026">
    <property type="entry name" value="Peptidase_M64_IgA"/>
</dbReference>
<dbReference type="RefSeq" id="WP_044627186.1">
    <property type="nucleotide sequence ID" value="NZ_JTDV01000014.1"/>
</dbReference>
<sequence length="463" mass="51372">MKRILLASTLILVSLISNSQNFEVETLKLSGETNKRINLVILSEGYQSSEFDKFKTDATSFMTDMFTQSPFKEYTNYFNVYIIKVPSNESGSDHPGTASDVSEPASPITTADTYFNTSYDSFGTHRLLYSSDYATISTVLANNFPEYDQSIVLVNSDVYGGSGGTFPFTSTGTSANEIAIHELGHSMFDLKDEYYPGDALAAEAINMTQETNPSLVKWKNWIGTNNIGIYPYASSGNAANWNRPHQTCKMRYLGYDFCAVCKEGMIEKIHDLVAPIDSYNPVSNTLEPNTFPVNFGLNLIKPVPNTLESTWTLNSNNVANNVDELALEASDFNEGENTLTAVVFDNSPMLKIDNHNTIHASTVTWKINYSSLGIEDMTTKENSFNIEMYPNPTENTINFTFKNRNNSTLKIEIATIDGKIINSTSVANLETKSIDISPLQSGIYLANFYTDNAFVGSKKIVKQ</sequence>
<name>A0A0D7VYJ6_9FLAO</name>
<dbReference type="InterPro" id="IPR024079">
    <property type="entry name" value="MetalloPept_cat_dom_sf"/>
</dbReference>
<keyword evidence="1 2" id="KW-0732">Signal</keyword>
<dbReference type="Proteomes" id="UP000032361">
    <property type="component" value="Unassembled WGS sequence"/>
</dbReference>
<dbReference type="NCBIfam" id="TIGR04183">
    <property type="entry name" value="Por_Secre_tail"/>
    <property type="match status" value="1"/>
</dbReference>
<dbReference type="GO" id="GO:0008237">
    <property type="term" value="F:metallopeptidase activity"/>
    <property type="evidence" value="ECO:0007669"/>
    <property type="project" value="InterPro"/>
</dbReference>
<evidence type="ECO:0000259" key="3">
    <source>
        <dbReference type="Pfam" id="PF18962"/>
    </source>
</evidence>
<feature type="signal peptide" evidence="2">
    <location>
        <begin position="1"/>
        <end position="19"/>
    </location>
</feature>
<dbReference type="STRING" id="1382798.PK35_13945"/>
<accession>A0A0D7VYJ6</accession>
<dbReference type="PATRIC" id="fig|1382798.3.peg.1351"/>
<dbReference type="InterPro" id="IPR026444">
    <property type="entry name" value="Secre_tail"/>
</dbReference>
<evidence type="ECO:0000313" key="5">
    <source>
        <dbReference type="Proteomes" id="UP000032361"/>
    </source>
</evidence>
<dbReference type="EMBL" id="JTDV01000014">
    <property type="protein sequence ID" value="KJD31513.1"/>
    <property type="molecule type" value="Genomic_DNA"/>
</dbReference>